<comment type="caution">
    <text evidence="1">The sequence shown here is derived from an EMBL/GenBank/DDBJ whole genome shotgun (WGS) entry which is preliminary data.</text>
</comment>
<reference evidence="1" key="1">
    <citation type="journal article" date="2020" name="New Phytol.">
        <title>Comparative genomics reveals dynamic genome evolution in host specialist ectomycorrhizal fungi.</title>
        <authorList>
            <person name="Lofgren L.A."/>
            <person name="Nguyen N.H."/>
            <person name="Vilgalys R."/>
            <person name="Ruytinx J."/>
            <person name="Liao H.L."/>
            <person name="Branco S."/>
            <person name="Kuo A."/>
            <person name="LaButti K."/>
            <person name="Lipzen A."/>
            <person name="Andreopoulos W."/>
            <person name="Pangilinan J."/>
            <person name="Riley R."/>
            <person name="Hundley H."/>
            <person name="Na H."/>
            <person name="Barry K."/>
            <person name="Grigoriev I.V."/>
            <person name="Stajich J.E."/>
            <person name="Kennedy P.G."/>
        </authorList>
    </citation>
    <scope>NUCLEOTIDE SEQUENCE</scope>
    <source>
        <strain evidence="1">S12</strain>
    </source>
</reference>
<dbReference type="AlphaFoldDB" id="A0A9P7A8J9"/>
<keyword evidence="2" id="KW-1185">Reference proteome</keyword>
<name>A0A9P7A8J9_9AGAM</name>
<organism evidence="1 2">
    <name type="scientific">Suillus plorans</name>
    <dbReference type="NCBI Taxonomy" id="116603"/>
    <lineage>
        <taxon>Eukaryota</taxon>
        <taxon>Fungi</taxon>
        <taxon>Dikarya</taxon>
        <taxon>Basidiomycota</taxon>
        <taxon>Agaricomycotina</taxon>
        <taxon>Agaricomycetes</taxon>
        <taxon>Agaricomycetidae</taxon>
        <taxon>Boletales</taxon>
        <taxon>Suillineae</taxon>
        <taxon>Suillaceae</taxon>
        <taxon>Suillus</taxon>
    </lineage>
</organism>
<evidence type="ECO:0000313" key="1">
    <source>
        <dbReference type="EMBL" id="KAG1784388.1"/>
    </source>
</evidence>
<protein>
    <submittedName>
        <fullName evidence="1">Uncharacterized protein</fullName>
    </submittedName>
</protein>
<dbReference type="OrthoDB" id="432234at2759"/>
<dbReference type="InterPro" id="IPR051055">
    <property type="entry name" value="PIF1_helicase"/>
</dbReference>
<dbReference type="InterPro" id="IPR027417">
    <property type="entry name" value="P-loop_NTPase"/>
</dbReference>
<dbReference type="PANTHER" id="PTHR47642">
    <property type="entry name" value="ATP-DEPENDENT DNA HELICASE"/>
    <property type="match status" value="1"/>
</dbReference>
<dbReference type="PANTHER" id="PTHR47642:SF6">
    <property type="entry name" value="ATP-DEPENDENT DNA HELICASE"/>
    <property type="match status" value="1"/>
</dbReference>
<sequence>MSNALYSFKLVDKLGPGTIQTVKGQSALHGAFLWCQIDVVVELKQNWRARDDAAFVEMLNRIRLGKVRKIAIDKHNASDYDVLKTRLLPEIQGRSKDEFESFKDAPIIVTRKYLRDAINQSKACAFATQTGQEHHVYHAKDRISGNSLAIDQQERLWKMDTTHTNDSPGILPLISGMPIMVTENAATSCKIVNGSRGILKSIVYEIDEASNRFPVYALVEIKESTLHVAGLDDGIIPIFPITSSFTFCMGEKTVIIRRTQLPILPGWAFTDYKVQGSELSKVIVDLTNARTLQSIYVMLSCASKLRNVAILRWFSSRTLHADLQGDARNELQQLVNIATSTRTKYLQEHTSGMSPTLMPVS</sequence>
<dbReference type="EMBL" id="JABBWE010000152">
    <property type="protein sequence ID" value="KAG1784388.1"/>
    <property type="molecule type" value="Genomic_DNA"/>
</dbReference>
<evidence type="ECO:0000313" key="2">
    <source>
        <dbReference type="Proteomes" id="UP000719766"/>
    </source>
</evidence>
<gene>
    <name evidence="1" type="ORF">HD556DRAFT_1251408</name>
</gene>
<proteinExistence type="predicted"/>
<accession>A0A9P7A8J9</accession>
<dbReference type="Proteomes" id="UP000719766">
    <property type="component" value="Unassembled WGS sequence"/>
</dbReference>
<dbReference type="GeneID" id="64592780"/>
<dbReference type="SUPFAM" id="SSF52540">
    <property type="entry name" value="P-loop containing nucleoside triphosphate hydrolases"/>
    <property type="match status" value="1"/>
</dbReference>
<dbReference type="RefSeq" id="XP_041151873.1">
    <property type="nucleotide sequence ID" value="XM_041299016.1"/>
</dbReference>